<keyword evidence="2" id="KW-1185">Reference proteome</keyword>
<accession>A0ABS6YE55</accession>
<gene>
    <name evidence="1" type="ORF">KZO38_04445</name>
</gene>
<evidence type="ECO:0000313" key="1">
    <source>
        <dbReference type="EMBL" id="MBW4769008.1"/>
    </source>
</evidence>
<sequence length="45" mass="5587">MLWKIILFACNTAFFRPEIKLRRPSYGLALHRMERFILTLYRRLM</sequence>
<name>A0ABS6YE55_9BACT</name>
<dbReference type="EMBL" id="JAHXCT010000003">
    <property type="protein sequence ID" value="MBW4769008.1"/>
    <property type="molecule type" value="Genomic_DNA"/>
</dbReference>
<protein>
    <submittedName>
        <fullName evidence="1">Uncharacterized protein</fullName>
    </submittedName>
</protein>
<dbReference type="RefSeq" id="WP_219480391.1">
    <property type="nucleotide sequence ID" value="NZ_JAHXCT010000003.1"/>
</dbReference>
<organism evidence="1 2">
    <name type="scientific">Hoylesella nanceiensis</name>
    <dbReference type="NCBI Taxonomy" id="425941"/>
    <lineage>
        <taxon>Bacteria</taxon>
        <taxon>Pseudomonadati</taxon>
        <taxon>Bacteroidota</taxon>
        <taxon>Bacteroidia</taxon>
        <taxon>Bacteroidales</taxon>
        <taxon>Prevotellaceae</taxon>
        <taxon>Hoylesella</taxon>
    </lineage>
</organism>
<evidence type="ECO:0000313" key="2">
    <source>
        <dbReference type="Proteomes" id="UP000788426"/>
    </source>
</evidence>
<reference evidence="1 2" key="1">
    <citation type="submission" date="2021-07" db="EMBL/GenBank/DDBJ databases">
        <title>Genomic diversity and antimicrobial resistance of Prevotella spp. isolated from chronic lung disease airways.</title>
        <authorList>
            <person name="Webb K.A."/>
            <person name="Olagoke O.S."/>
            <person name="Baird T."/>
            <person name="Neill J."/>
            <person name="Pham A."/>
            <person name="Wells T.J."/>
            <person name="Ramsay K.A."/>
            <person name="Bell S.C."/>
            <person name="Sarovich D.S."/>
            <person name="Price E.P."/>
        </authorList>
    </citation>
    <scope>NUCLEOTIDE SEQUENCE [LARGE SCALE GENOMIC DNA]</scope>
    <source>
        <strain evidence="1 2">SCHI0011.S.12</strain>
    </source>
</reference>
<dbReference type="Proteomes" id="UP000788426">
    <property type="component" value="Unassembled WGS sequence"/>
</dbReference>
<comment type="caution">
    <text evidence="1">The sequence shown here is derived from an EMBL/GenBank/DDBJ whole genome shotgun (WGS) entry which is preliminary data.</text>
</comment>
<proteinExistence type="predicted"/>